<reference evidence="1" key="1">
    <citation type="submission" date="2023-11" db="EMBL/GenBank/DDBJ databases">
        <authorList>
            <person name="Poullet M."/>
        </authorList>
    </citation>
    <scope>NUCLEOTIDE SEQUENCE</scope>
    <source>
        <strain evidence="1">E1834</strain>
    </source>
</reference>
<organism evidence="1 2">
    <name type="scientific">Meloidogyne enterolobii</name>
    <name type="common">Root-knot nematode worm</name>
    <name type="synonym">Meloidogyne mayaguensis</name>
    <dbReference type="NCBI Taxonomy" id="390850"/>
    <lineage>
        <taxon>Eukaryota</taxon>
        <taxon>Metazoa</taxon>
        <taxon>Ecdysozoa</taxon>
        <taxon>Nematoda</taxon>
        <taxon>Chromadorea</taxon>
        <taxon>Rhabditida</taxon>
        <taxon>Tylenchina</taxon>
        <taxon>Tylenchomorpha</taxon>
        <taxon>Tylenchoidea</taxon>
        <taxon>Meloidogynidae</taxon>
        <taxon>Meloidogyninae</taxon>
        <taxon>Meloidogyne</taxon>
    </lineage>
</organism>
<keyword evidence="2" id="KW-1185">Reference proteome</keyword>
<sequence>MGWMVAQSVVLSVWTLSVIENENNLINLVNDKAYAKRICDLLLFRAILEFLKSMIANENYRTFLNIKDEDENILLNLIENFQKNIEKPQIFFTSKLYHKNKEQTIKLIKEKISKFVEDYIEGNLQVVIRGVKANKNKDKEIYESIMNLGWNVKNSIENENKNFLEAVYEDGNFHLLFNLDETKNEGNGEYMEKFLNGFREIINGFREELIEGFKGKF</sequence>
<accession>A0ACB0YUV8</accession>
<dbReference type="EMBL" id="CAVMJV010000019">
    <property type="protein sequence ID" value="CAK5064076.1"/>
    <property type="molecule type" value="Genomic_DNA"/>
</dbReference>
<protein>
    <submittedName>
        <fullName evidence="1">Uncharacterized protein</fullName>
    </submittedName>
</protein>
<proteinExistence type="predicted"/>
<gene>
    <name evidence="1" type="ORF">MENTE1834_LOCUS16926</name>
</gene>
<comment type="caution">
    <text evidence="1">The sequence shown here is derived from an EMBL/GenBank/DDBJ whole genome shotgun (WGS) entry which is preliminary data.</text>
</comment>
<evidence type="ECO:0000313" key="2">
    <source>
        <dbReference type="Proteomes" id="UP001497535"/>
    </source>
</evidence>
<dbReference type="Proteomes" id="UP001497535">
    <property type="component" value="Unassembled WGS sequence"/>
</dbReference>
<name>A0ACB0YUV8_MELEN</name>
<evidence type="ECO:0000313" key="1">
    <source>
        <dbReference type="EMBL" id="CAK5064076.1"/>
    </source>
</evidence>